<protein>
    <submittedName>
        <fullName evidence="1">Uncharacterized protein</fullName>
    </submittedName>
</protein>
<name>A0A7S3LWH5_9EUKA</name>
<accession>A0A7S3LWH5</accession>
<sequence>MEQTSMECIQGGCLDGWIPTAVLLSVPPTWLPPLFFLVTNALQRSEDEWDTFEREIYQNGSSFLSIVKEMNAWDEDDRSVNIELLEGPGATFMSWFEENKVWKDRVFDKLKEEGITQSACCHLFSECETRMEERDDQENQHWTTFREFYQSLPE</sequence>
<dbReference type="AlphaFoldDB" id="A0A7S3LWH5"/>
<evidence type="ECO:0000313" key="1">
    <source>
        <dbReference type="EMBL" id="CAE0268901.1"/>
    </source>
</evidence>
<proteinExistence type="predicted"/>
<organism evidence="1">
    <name type="scientific">Palpitomonas bilix</name>
    <dbReference type="NCBI Taxonomy" id="652834"/>
    <lineage>
        <taxon>Eukaryota</taxon>
        <taxon>Eukaryota incertae sedis</taxon>
    </lineage>
</organism>
<reference evidence="1" key="1">
    <citation type="submission" date="2021-01" db="EMBL/GenBank/DDBJ databases">
        <authorList>
            <person name="Corre E."/>
            <person name="Pelletier E."/>
            <person name="Niang G."/>
            <person name="Scheremetjew M."/>
            <person name="Finn R."/>
            <person name="Kale V."/>
            <person name="Holt S."/>
            <person name="Cochrane G."/>
            <person name="Meng A."/>
            <person name="Brown T."/>
            <person name="Cohen L."/>
        </authorList>
    </citation>
    <scope>NUCLEOTIDE SEQUENCE</scope>
    <source>
        <strain evidence="1">NIES-2562</strain>
    </source>
</reference>
<gene>
    <name evidence="1" type="ORF">PBIL07802_LOCUS31254</name>
</gene>
<dbReference type="EMBL" id="HBIB01047515">
    <property type="protein sequence ID" value="CAE0268901.1"/>
    <property type="molecule type" value="Transcribed_RNA"/>
</dbReference>